<dbReference type="EC" id="2.7.7.41" evidence="6"/>
<reference evidence="21" key="1">
    <citation type="submission" date="2020-11" db="EMBL/GenBank/DDBJ databases">
        <authorList>
            <person name="Tran Van P."/>
        </authorList>
    </citation>
    <scope>NUCLEOTIDE SEQUENCE</scope>
</reference>
<comment type="pathway">
    <text evidence="3">Phospholipid metabolism; CDP-diacylglycerol biosynthesis; CDP-diacylglycerol from sn-glycerol 3-phosphate: step 3/3.</text>
</comment>
<comment type="similarity">
    <text evidence="5">Belongs to the CDS family.</text>
</comment>
<dbReference type="GO" id="GO:0016024">
    <property type="term" value="P:CDP-diacylglycerol biosynthetic process"/>
    <property type="evidence" value="ECO:0007669"/>
    <property type="project" value="UniProtKB-UniPathway"/>
</dbReference>
<keyword evidence="14" id="KW-0594">Phospholipid biosynthesis</keyword>
<proteinExistence type="inferred from homology"/>
<evidence type="ECO:0000256" key="11">
    <source>
        <dbReference type="ARBA" id="ARBA00022989"/>
    </source>
</evidence>
<evidence type="ECO:0000256" key="8">
    <source>
        <dbReference type="ARBA" id="ARBA00022679"/>
    </source>
</evidence>
<evidence type="ECO:0000256" key="2">
    <source>
        <dbReference type="ARBA" id="ARBA00004141"/>
    </source>
</evidence>
<evidence type="ECO:0000256" key="14">
    <source>
        <dbReference type="ARBA" id="ARBA00023209"/>
    </source>
</evidence>
<dbReference type="GO" id="GO:0004605">
    <property type="term" value="F:phosphatidate cytidylyltransferase activity"/>
    <property type="evidence" value="ECO:0007669"/>
    <property type="project" value="UniProtKB-EC"/>
</dbReference>
<dbReference type="EMBL" id="OE180751">
    <property type="protein sequence ID" value="CAD7571887.1"/>
    <property type="molecule type" value="Genomic_DNA"/>
</dbReference>
<evidence type="ECO:0000256" key="15">
    <source>
        <dbReference type="ARBA" id="ARBA00023264"/>
    </source>
</evidence>
<evidence type="ECO:0000256" key="18">
    <source>
        <dbReference type="ARBA" id="ARBA00033406"/>
    </source>
</evidence>
<feature type="transmembrane region" description="Helical" evidence="20">
    <location>
        <begin position="495"/>
        <end position="517"/>
    </location>
</feature>
<evidence type="ECO:0000256" key="17">
    <source>
        <dbReference type="ARBA" id="ARBA00032396"/>
    </source>
</evidence>
<evidence type="ECO:0000256" key="7">
    <source>
        <dbReference type="ARBA" id="ARBA00022516"/>
    </source>
</evidence>
<evidence type="ECO:0000256" key="6">
    <source>
        <dbReference type="ARBA" id="ARBA00012487"/>
    </source>
</evidence>
<dbReference type="GO" id="GO:0005789">
    <property type="term" value="C:endoplasmic reticulum membrane"/>
    <property type="evidence" value="ECO:0007669"/>
    <property type="project" value="TreeGrafter"/>
</dbReference>
<keyword evidence="10" id="KW-0548">Nucleotidyltransferase</keyword>
<evidence type="ECO:0000256" key="3">
    <source>
        <dbReference type="ARBA" id="ARBA00005119"/>
    </source>
</evidence>
<dbReference type="Pfam" id="PF01148">
    <property type="entry name" value="CTP_transf_1"/>
    <property type="match status" value="2"/>
</dbReference>
<dbReference type="PANTHER" id="PTHR13773:SF8">
    <property type="entry name" value="PHOSPHATIDATE CYTIDYLYLTRANSFERASE, PHOTORECEPTOR-SPECIFIC"/>
    <property type="match status" value="1"/>
</dbReference>
<name>A0A7R9J3T3_TIMCA</name>
<feature type="region of interest" description="Disordered" evidence="19">
    <location>
        <begin position="20"/>
        <end position="80"/>
    </location>
</feature>
<organism evidence="21">
    <name type="scientific">Timema californicum</name>
    <name type="common">California timema</name>
    <name type="synonym">Walking stick</name>
    <dbReference type="NCBI Taxonomy" id="61474"/>
    <lineage>
        <taxon>Eukaryota</taxon>
        <taxon>Metazoa</taxon>
        <taxon>Ecdysozoa</taxon>
        <taxon>Arthropoda</taxon>
        <taxon>Hexapoda</taxon>
        <taxon>Insecta</taxon>
        <taxon>Pterygota</taxon>
        <taxon>Neoptera</taxon>
        <taxon>Polyneoptera</taxon>
        <taxon>Phasmatodea</taxon>
        <taxon>Timematodea</taxon>
        <taxon>Timematoidea</taxon>
        <taxon>Timematidae</taxon>
        <taxon>Timema</taxon>
    </lineage>
</organism>
<evidence type="ECO:0000256" key="10">
    <source>
        <dbReference type="ARBA" id="ARBA00022695"/>
    </source>
</evidence>
<keyword evidence="11 20" id="KW-1133">Transmembrane helix</keyword>
<dbReference type="PANTHER" id="PTHR13773">
    <property type="entry name" value="PHOSPHATIDATE CYTIDYLYLTRANSFERASE"/>
    <property type="match status" value="1"/>
</dbReference>
<evidence type="ECO:0000256" key="13">
    <source>
        <dbReference type="ARBA" id="ARBA00023136"/>
    </source>
</evidence>
<feature type="transmembrane region" description="Helical" evidence="20">
    <location>
        <begin position="401"/>
        <end position="420"/>
    </location>
</feature>
<accession>A0A7R9J3T3</accession>
<gene>
    <name evidence="21" type="ORF">TCMB3V08_LOCUS4549</name>
</gene>
<keyword evidence="13 20" id="KW-0472">Membrane</keyword>
<feature type="transmembrane region" description="Helical" evidence="20">
    <location>
        <begin position="432"/>
        <end position="451"/>
    </location>
</feature>
<dbReference type="InterPro" id="IPR016720">
    <property type="entry name" value="PC_Trfase_euk"/>
</dbReference>
<feature type="compositionally biased region" description="Low complexity" evidence="19">
    <location>
        <begin position="20"/>
        <end position="31"/>
    </location>
</feature>
<comment type="subcellular location">
    <subcellularLocation>
        <location evidence="2">Membrane</location>
        <topology evidence="2">Multi-pass membrane protein</topology>
    </subcellularLocation>
</comment>
<dbReference type="AlphaFoldDB" id="A0A7R9J3T3"/>
<feature type="region of interest" description="Disordered" evidence="19">
    <location>
        <begin position="258"/>
        <end position="278"/>
    </location>
</feature>
<evidence type="ECO:0000256" key="16">
    <source>
        <dbReference type="ARBA" id="ARBA00029893"/>
    </source>
</evidence>
<keyword evidence="7" id="KW-0444">Lipid biosynthesis</keyword>
<keyword evidence="15" id="KW-1208">Phospholipid metabolism</keyword>
<evidence type="ECO:0000256" key="12">
    <source>
        <dbReference type="ARBA" id="ARBA00023098"/>
    </source>
</evidence>
<comment type="catalytic activity">
    <reaction evidence="1">
        <text>a 1,2-diacyl-sn-glycero-3-phosphate + CTP + H(+) = a CDP-1,2-diacyl-sn-glycerol + diphosphate</text>
        <dbReference type="Rhea" id="RHEA:16229"/>
        <dbReference type="ChEBI" id="CHEBI:15378"/>
        <dbReference type="ChEBI" id="CHEBI:33019"/>
        <dbReference type="ChEBI" id="CHEBI:37563"/>
        <dbReference type="ChEBI" id="CHEBI:58332"/>
        <dbReference type="ChEBI" id="CHEBI:58608"/>
        <dbReference type="EC" id="2.7.7.41"/>
    </reaction>
</comment>
<feature type="transmembrane region" description="Helical" evidence="20">
    <location>
        <begin position="457"/>
        <end position="483"/>
    </location>
</feature>
<keyword evidence="9 20" id="KW-0812">Transmembrane</keyword>
<feature type="transmembrane region" description="Helical" evidence="20">
    <location>
        <begin position="365"/>
        <end position="389"/>
    </location>
</feature>
<sequence length="612" mass="69831">MSKMAERNLAHNSEEIVRLLDAALSDNDAASETSDAPPEESDHDTNSDMSADDSDYVYSSGDSDDNDVDVPPRQPEPQPRVSAHVLLGRRTKKMIKNNVPPFKWSLDPPPTSRVRSHNLVTKLPGIIGDARINKPQTPIDAWRLFIDKQMIQCILEENFDLLMTSNKTHQKDGGATFVHATGTRNMVPHAPNASEECVRIIAPKRSSVMTALIDRETMSEIRKRRLVDEGERVEEEQTSDLMDSFCHWQFTDIGRQKEEIDSEDDKTPEEKLTGEITGTIPQGTDITSEVLDSALNGLSARWRNWFIRGIFTWLMIGGFCLLIYGGPLALMITTLVVQVKCFEEIINIGYAVYRIHGLPWFRSLSWYFLVTSNYFFYGESLVDYFGVVINRTDYLRALITYHRFFSFCLYIVGFVWFVLSLVKKYYMKQFSLFAWTHVALLIVVTQSYLIIQNIFEGLIWFIVPVSMIVCNDVMAYVFGFFFGRTPLIQLSPKKTWEGFIGGGISTVIFGLVVSYVLCQYRYFVCPIEYSETLGGMTMDCEPSSLFRPQEYMLRESLSGITHLDFGDVIPGHGGIMDRFDCQYLMATYVNVYISSFIHTASPQKLLQQVFFK</sequence>
<evidence type="ECO:0000256" key="19">
    <source>
        <dbReference type="SAM" id="MobiDB-lite"/>
    </source>
</evidence>
<evidence type="ECO:0000256" key="9">
    <source>
        <dbReference type="ARBA" id="ARBA00022692"/>
    </source>
</evidence>
<keyword evidence="8" id="KW-0808">Transferase</keyword>
<evidence type="ECO:0000313" key="21">
    <source>
        <dbReference type="EMBL" id="CAD7571887.1"/>
    </source>
</evidence>
<feature type="transmembrane region" description="Helical" evidence="20">
    <location>
        <begin position="305"/>
        <end position="324"/>
    </location>
</feature>
<keyword evidence="12" id="KW-0443">Lipid metabolism</keyword>
<evidence type="ECO:0000256" key="4">
    <source>
        <dbReference type="ARBA" id="ARBA00005189"/>
    </source>
</evidence>
<evidence type="ECO:0000256" key="1">
    <source>
        <dbReference type="ARBA" id="ARBA00001698"/>
    </source>
</evidence>
<evidence type="ECO:0000256" key="20">
    <source>
        <dbReference type="SAM" id="Phobius"/>
    </source>
</evidence>
<comment type="pathway">
    <text evidence="4">Lipid metabolism.</text>
</comment>
<protein>
    <recommendedName>
        <fullName evidence="6">phosphatidate cytidylyltransferase</fullName>
        <ecNumber evidence="6">2.7.7.41</ecNumber>
    </recommendedName>
    <alternativeName>
        <fullName evidence="16">CDP-diacylglycerol synthase</fullName>
    </alternativeName>
    <alternativeName>
        <fullName evidence="17">CDP-diglyceride pyrophosphorylase</fullName>
    </alternativeName>
    <alternativeName>
        <fullName evidence="18">CDP-diglyceride synthase</fullName>
    </alternativeName>
</protein>
<dbReference type="UniPathway" id="UPA00557">
    <property type="reaction ID" value="UER00614"/>
</dbReference>
<evidence type="ECO:0000256" key="5">
    <source>
        <dbReference type="ARBA" id="ARBA00010185"/>
    </source>
</evidence>